<accession>A0AAD7E8K7</accession>
<dbReference type="EMBL" id="JARIHO010000118">
    <property type="protein sequence ID" value="KAJ7302285.1"/>
    <property type="molecule type" value="Genomic_DNA"/>
</dbReference>
<name>A0AAD7E8K7_9AGAR</name>
<feature type="compositionally biased region" description="Polar residues" evidence="1">
    <location>
        <begin position="44"/>
        <end position="55"/>
    </location>
</feature>
<evidence type="ECO:0000256" key="1">
    <source>
        <dbReference type="SAM" id="MobiDB-lite"/>
    </source>
</evidence>
<evidence type="ECO:0000313" key="3">
    <source>
        <dbReference type="Proteomes" id="UP001218218"/>
    </source>
</evidence>
<comment type="caution">
    <text evidence="2">The sequence shown here is derived from an EMBL/GenBank/DDBJ whole genome shotgun (WGS) entry which is preliminary data.</text>
</comment>
<evidence type="ECO:0000313" key="2">
    <source>
        <dbReference type="EMBL" id="KAJ7302285.1"/>
    </source>
</evidence>
<proteinExistence type="predicted"/>
<feature type="compositionally biased region" description="Low complexity" evidence="1">
    <location>
        <begin position="271"/>
        <end position="287"/>
    </location>
</feature>
<protein>
    <submittedName>
        <fullName evidence="2">Uncharacterized protein</fullName>
    </submittedName>
</protein>
<keyword evidence="3" id="KW-1185">Reference proteome</keyword>
<dbReference type="Proteomes" id="UP001218218">
    <property type="component" value="Unassembled WGS sequence"/>
</dbReference>
<gene>
    <name evidence="2" type="ORF">DFH08DRAFT_905628</name>
</gene>
<reference evidence="2" key="1">
    <citation type="submission" date="2023-03" db="EMBL/GenBank/DDBJ databases">
        <title>Massive genome expansion in bonnet fungi (Mycena s.s.) driven by repeated elements and novel gene families across ecological guilds.</title>
        <authorList>
            <consortium name="Lawrence Berkeley National Laboratory"/>
            <person name="Harder C.B."/>
            <person name="Miyauchi S."/>
            <person name="Viragh M."/>
            <person name="Kuo A."/>
            <person name="Thoen E."/>
            <person name="Andreopoulos B."/>
            <person name="Lu D."/>
            <person name="Skrede I."/>
            <person name="Drula E."/>
            <person name="Henrissat B."/>
            <person name="Morin E."/>
            <person name="Kohler A."/>
            <person name="Barry K."/>
            <person name="LaButti K."/>
            <person name="Morin E."/>
            <person name="Salamov A."/>
            <person name="Lipzen A."/>
            <person name="Mereny Z."/>
            <person name="Hegedus B."/>
            <person name="Baldrian P."/>
            <person name="Stursova M."/>
            <person name="Weitz H."/>
            <person name="Taylor A."/>
            <person name="Grigoriev I.V."/>
            <person name="Nagy L.G."/>
            <person name="Martin F."/>
            <person name="Kauserud H."/>
        </authorList>
    </citation>
    <scope>NUCLEOTIDE SEQUENCE</scope>
    <source>
        <strain evidence="2">CBHHK002</strain>
    </source>
</reference>
<organism evidence="2 3">
    <name type="scientific">Mycena albidolilacea</name>
    <dbReference type="NCBI Taxonomy" id="1033008"/>
    <lineage>
        <taxon>Eukaryota</taxon>
        <taxon>Fungi</taxon>
        <taxon>Dikarya</taxon>
        <taxon>Basidiomycota</taxon>
        <taxon>Agaricomycotina</taxon>
        <taxon>Agaricomycetes</taxon>
        <taxon>Agaricomycetidae</taxon>
        <taxon>Agaricales</taxon>
        <taxon>Marasmiineae</taxon>
        <taxon>Mycenaceae</taxon>
        <taxon>Mycena</taxon>
    </lineage>
</organism>
<feature type="region of interest" description="Disordered" evidence="1">
    <location>
        <begin position="263"/>
        <end position="298"/>
    </location>
</feature>
<feature type="region of interest" description="Disordered" evidence="1">
    <location>
        <begin position="44"/>
        <end position="69"/>
    </location>
</feature>
<dbReference type="AlphaFoldDB" id="A0AAD7E8K7"/>
<sequence>MSYPFSPYVQGTYPQATYVQGTYSQASYPQAPYAQGSYAQGSYAQPTSYAQGPQSRKNKVPKPPPANLPQAVYQPGIPIHICSECSSYCVRCSKPQQRAGASRHGVRSVLQNQINVCTALTPRSRHHLPPEIEQWVPNFDWTLQLSHDPRDPSSWLFDEKMLIAVIAPMVGNTVAIRKAGMTPGKNNLLTMSRVNIPGPNQQYVVEFILQSADKFDIGRWGWYTYADGSLRVCAARIIMASSHSPPANRCGTGRPIKTRIRFSARGRSHTTRTGTSTRSSASGSRASVRLLPSSLSAG</sequence>